<dbReference type="NCBIfam" id="TIGR00217">
    <property type="entry name" value="malQ"/>
    <property type="match status" value="1"/>
</dbReference>
<comment type="similarity">
    <text evidence="2">Belongs to the disproportionating enzyme family.</text>
</comment>
<dbReference type="OrthoDB" id="104697at2157"/>
<evidence type="ECO:0000313" key="9">
    <source>
        <dbReference type="EMBL" id="QCC51341.1"/>
    </source>
</evidence>
<dbReference type="Pfam" id="PF02446">
    <property type="entry name" value="Glyco_hydro_77"/>
    <property type="match status" value="1"/>
</dbReference>
<dbReference type="KEGG" id="hsn:DV733_08825"/>
<evidence type="ECO:0000256" key="3">
    <source>
        <dbReference type="ARBA" id="ARBA00012560"/>
    </source>
</evidence>
<keyword evidence="5 9" id="KW-0808">Transferase</keyword>
<evidence type="ECO:0000313" key="10">
    <source>
        <dbReference type="Proteomes" id="UP000296706"/>
    </source>
</evidence>
<gene>
    <name evidence="9" type="primary">malQ</name>
    <name evidence="9" type="ORF">DV733_08825</name>
</gene>
<dbReference type="AlphaFoldDB" id="A0A4D6HCR9"/>
<keyword evidence="10" id="KW-1185">Reference proteome</keyword>
<name>A0A4D6HCR9_9EURY</name>
<dbReference type="NCBIfam" id="NF011080">
    <property type="entry name" value="PRK14508.1-3"/>
    <property type="match status" value="1"/>
</dbReference>
<dbReference type="SUPFAM" id="SSF51445">
    <property type="entry name" value="(Trans)glycosidases"/>
    <property type="match status" value="1"/>
</dbReference>
<comment type="catalytic activity">
    <reaction evidence="1">
        <text>Transfers a segment of a (1-&gt;4)-alpha-D-glucan to a new position in an acceptor, which may be glucose or a (1-&gt;4)-alpha-D-glucan.</text>
        <dbReference type="EC" id="2.4.1.25"/>
    </reaction>
</comment>
<dbReference type="Proteomes" id="UP000296706">
    <property type="component" value="Chromosome"/>
</dbReference>
<dbReference type="Gene3D" id="3.20.20.80">
    <property type="entry name" value="Glycosidases"/>
    <property type="match status" value="1"/>
</dbReference>
<dbReference type="EC" id="2.4.1.25" evidence="3"/>
<dbReference type="InterPro" id="IPR003385">
    <property type="entry name" value="Glyco_hydro_77"/>
</dbReference>
<evidence type="ECO:0000256" key="4">
    <source>
        <dbReference type="ARBA" id="ARBA00022676"/>
    </source>
</evidence>
<accession>A0A4D6HCR9</accession>
<reference evidence="9 10" key="1">
    <citation type="journal article" date="2019" name="Nat. Commun.">
        <title>A new type of DNA phosphorothioation-based antiviral system in archaea.</title>
        <authorList>
            <person name="Xiong L."/>
            <person name="Liu S."/>
            <person name="Chen S."/>
            <person name="Xiao Y."/>
            <person name="Zhu B."/>
            <person name="Gao Y."/>
            <person name="Zhang Y."/>
            <person name="Chen B."/>
            <person name="Luo J."/>
            <person name="Deng Z."/>
            <person name="Chen X."/>
            <person name="Wang L."/>
            <person name="Chen S."/>
        </authorList>
    </citation>
    <scope>NUCLEOTIDE SEQUENCE [LARGE SCALE GENOMIC DNA]</scope>
    <source>
        <strain evidence="9 10">CBA1105</strain>
    </source>
</reference>
<dbReference type="STRING" id="1457250.GCA_000755225_01138"/>
<protein>
    <recommendedName>
        <fullName evidence="3">4-alpha-glucanotransferase</fullName>
        <ecNumber evidence="3">2.4.1.25</ecNumber>
    </recommendedName>
    <alternativeName>
        <fullName evidence="7">Amylomaltase</fullName>
    </alternativeName>
    <alternativeName>
        <fullName evidence="8">Disproportionating enzyme</fullName>
    </alternativeName>
</protein>
<evidence type="ECO:0000256" key="8">
    <source>
        <dbReference type="ARBA" id="ARBA00031501"/>
    </source>
</evidence>
<evidence type="ECO:0000256" key="1">
    <source>
        <dbReference type="ARBA" id="ARBA00000439"/>
    </source>
</evidence>
<evidence type="ECO:0000256" key="7">
    <source>
        <dbReference type="ARBA" id="ARBA00031423"/>
    </source>
</evidence>
<proteinExistence type="inferred from homology"/>
<dbReference type="PANTHER" id="PTHR32438:SF5">
    <property type="entry name" value="4-ALPHA-GLUCANOTRANSFERASE DPE1, CHLOROPLASTIC_AMYLOPLASTIC"/>
    <property type="match status" value="1"/>
</dbReference>
<dbReference type="EMBL" id="CP031310">
    <property type="protein sequence ID" value="QCC51341.1"/>
    <property type="molecule type" value="Genomic_DNA"/>
</dbReference>
<evidence type="ECO:0000256" key="5">
    <source>
        <dbReference type="ARBA" id="ARBA00022679"/>
    </source>
</evidence>
<keyword evidence="4 9" id="KW-0328">Glycosyltransferase</keyword>
<dbReference type="InterPro" id="IPR017853">
    <property type="entry name" value="GH"/>
</dbReference>
<dbReference type="PANTHER" id="PTHR32438">
    <property type="entry name" value="4-ALPHA-GLUCANOTRANSFERASE DPE1, CHLOROPLASTIC/AMYLOPLASTIC"/>
    <property type="match status" value="1"/>
</dbReference>
<sequence length="512" mass="58918">MCYFQVRAAASREIRMDFDRQSGLFLHVASLPGPDGIGTLGEPAETFVDFLAESGQSLWQFCPLGPTIPIHDNSPYQSYSAFAGNPLFVDLDRLVERGWLDELDRPDFDDGHVEYGPVREYKEARLTEAFETFKADASDDEQSNFETFVEESGEWLDEYALYRALRDHYDGVSWLDWPEEAKMRDPDALAEYREELADSIEYRKFLQWVFDTQWNDLKEYANERGVKFVGDMPIYVDLDSADVWANPEIFKLDAEREPKYVSGVPPDEFSDDGQMWGTPVYDWDALDERDYGWWVKRFERLLQRVDIFRIDHFKGFESYWEIPADAETAREGEWVEGPHEDVFYAIRDELGDLPIVVEDLGEITPKMEEIRDTLGYPGMVVAAFADWCDGDSRYHPANYDANSVAYTSTHDTDTVVGWYDALDEQDRECLHYAVDHEGGDVHWDILDTVWNSDSVIALAQVQDPLGYGSEARFNVPGTVEGNWAWRVSEDALSGDVVQNLYDITEESDRLAE</sequence>
<organism evidence="9 10">
    <name type="scientific">Halapricum salinum</name>
    <dbReference type="NCBI Taxonomy" id="1457250"/>
    <lineage>
        <taxon>Archaea</taxon>
        <taxon>Methanobacteriati</taxon>
        <taxon>Methanobacteriota</taxon>
        <taxon>Stenosarchaea group</taxon>
        <taxon>Halobacteria</taxon>
        <taxon>Halobacteriales</taxon>
        <taxon>Haloarculaceae</taxon>
        <taxon>Halapricum</taxon>
    </lineage>
</organism>
<dbReference type="GO" id="GO:0005975">
    <property type="term" value="P:carbohydrate metabolic process"/>
    <property type="evidence" value="ECO:0007669"/>
    <property type="project" value="InterPro"/>
</dbReference>
<evidence type="ECO:0000256" key="6">
    <source>
        <dbReference type="ARBA" id="ARBA00023277"/>
    </source>
</evidence>
<keyword evidence="6" id="KW-0119">Carbohydrate metabolism</keyword>
<dbReference type="GO" id="GO:0004134">
    <property type="term" value="F:4-alpha-glucanotransferase activity"/>
    <property type="evidence" value="ECO:0007669"/>
    <property type="project" value="UniProtKB-EC"/>
</dbReference>
<evidence type="ECO:0000256" key="2">
    <source>
        <dbReference type="ARBA" id="ARBA00005684"/>
    </source>
</evidence>